<sequence length="61" mass="6826">MVTTTPTHFKVKVNTNKGSSYWTLSGSTTIFEDAAVFTMASMSDFFRQSLAQDFIELLPVE</sequence>
<reference evidence="1 2" key="1">
    <citation type="submission" date="2016-06" db="EMBL/GenBank/DDBJ databases">
        <authorList>
            <person name="Kjaerup R.B."/>
            <person name="Dalgaard T.S."/>
            <person name="Juul-Madsen H.R."/>
        </authorList>
    </citation>
    <scope>NUCLEOTIDE SEQUENCE [LARGE SCALE GENOMIC DNA]</scope>
    <source>
        <strain evidence="1 2">1S159</strain>
    </source>
</reference>
<organism evidence="1 2">
    <name type="scientific">Aliivibrio logei</name>
    <name type="common">Vibrio logei</name>
    <dbReference type="NCBI Taxonomy" id="688"/>
    <lineage>
        <taxon>Bacteria</taxon>
        <taxon>Pseudomonadati</taxon>
        <taxon>Pseudomonadota</taxon>
        <taxon>Gammaproteobacteria</taxon>
        <taxon>Vibrionales</taxon>
        <taxon>Vibrionaceae</taxon>
        <taxon>Aliivibrio</taxon>
    </lineage>
</organism>
<dbReference type="Proteomes" id="UP000093523">
    <property type="component" value="Unassembled WGS sequence"/>
</dbReference>
<evidence type="ECO:0000313" key="1">
    <source>
        <dbReference type="EMBL" id="OCH21407.1"/>
    </source>
</evidence>
<dbReference type="EMBL" id="MAJU01000009">
    <property type="protein sequence ID" value="OCH21407.1"/>
    <property type="molecule type" value="Genomic_DNA"/>
</dbReference>
<evidence type="ECO:0000313" key="2">
    <source>
        <dbReference type="Proteomes" id="UP000093523"/>
    </source>
</evidence>
<proteinExistence type="predicted"/>
<dbReference type="RefSeq" id="WP_017021012.1">
    <property type="nucleotide sequence ID" value="NZ_CAWMPN010000009.1"/>
</dbReference>
<name>A0A1B9NZG1_ALILO</name>
<dbReference type="AlphaFoldDB" id="A0A1B9NZG1"/>
<accession>A0A1B9NZG1</accession>
<gene>
    <name evidence="1" type="ORF">A6E04_12780</name>
</gene>
<dbReference type="OrthoDB" id="5918385at2"/>
<protein>
    <submittedName>
        <fullName evidence="1">Uncharacterized protein</fullName>
    </submittedName>
</protein>
<comment type="caution">
    <text evidence="1">The sequence shown here is derived from an EMBL/GenBank/DDBJ whole genome shotgun (WGS) entry which is preliminary data.</text>
</comment>